<dbReference type="InterPro" id="IPR050109">
    <property type="entry name" value="HTH-type_TetR-like_transc_reg"/>
</dbReference>
<feature type="region of interest" description="Disordered" evidence="5">
    <location>
        <begin position="1"/>
        <end position="24"/>
    </location>
</feature>
<dbReference type="EMBL" id="JALAYX010000005">
    <property type="protein sequence ID" value="MCJ8240287.1"/>
    <property type="molecule type" value="Genomic_DNA"/>
</dbReference>
<feature type="DNA-binding region" description="H-T-H motif" evidence="4">
    <location>
        <begin position="47"/>
        <end position="66"/>
    </location>
</feature>
<dbReference type="PANTHER" id="PTHR30055">
    <property type="entry name" value="HTH-TYPE TRANSCRIPTIONAL REGULATOR RUTR"/>
    <property type="match status" value="1"/>
</dbReference>
<protein>
    <submittedName>
        <fullName evidence="7">TetR/AcrR family transcriptional regulator</fullName>
    </submittedName>
</protein>
<dbReference type="InterPro" id="IPR001647">
    <property type="entry name" value="HTH_TetR"/>
</dbReference>
<dbReference type="InterPro" id="IPR036271">
    <property type="entry name" value="Tet_transcr_reg_TetR-rel_C_sf"/>
</dbReference>
<dbReference type="Proteomes" id="UP001522662">
    <property type="component" value="Unassembled WGS sequence"/>
</dbReference>
<dbReference type="Pfam" id="PF21597">
    <property type="entry name" value="TetR_C_43"/>
    <property type="match status" value="1"/>
</dbReference>
<sequence length="209" mass="21882">MSAGIENDESDGPDAGAPRVRADARRNEDAVLEAAKAIFSTSGVDAPAREIAGRAGVGVGTLYRRFATRADLVIAVFKREVDDCTAQAAVLAASHPAGEALALWLRRYTKFIATKRGLAQALHSGDPAFQGLPDYFRQNFEPALTGLLDAAVEAGAVRPGIEPYELLRAIGNLASVKGAEPDGETPVMVELLIDGLRFGAPKAGAAQKA</sequence>
<dbReference type="Pfam" id="PF00440">
    <property type="entry name" value="TetR_N"/>
    <property type="match status" value="1"/>
</dbReference>
<keyword evidence="3" id="KW-0804">Transcription</keyword>
<dbReference type="PRINTS" id="PR00455">
    <property type="entry name" value="HTHTETR"/>
</dbReference>
<evidence type="ECO:0000313" key="7">
    <source>
        <dbReference type="EMBL" id="MCJ8240287.1"/>
    </source>
</evidence>
<dbReference type="InterPro" id="IPR009057">
    <property type="entry name" value="Homeodomain-like_sf"/>
</dbReference>
<dbReference type="PANTHER" id="PTHR30055:SF234">
    <property type="entry name" value="HTH-TYPE TRANSCRIPTIONAL REGULATOR BETI"/>
    <property type="match status" value="1"/>
</dbReference>
<dbReference type="RefSeq" id="WP_245137629.1">
    <property type="nucleotide sequence ID" value="NZ_CP128477.1"/>
</dbReference>
<evidence type="ECO:0000256" key="2">
    <source>
        <dbReference type="ARBA" id="ARBA00023125"/>
    </source>
</evidence>
<gene>
    <name evidence="7" type="ORF">MKJ03_18295</name>
</gene>
<dbReference type="PROSITE" id="PS50977">
    <property type="entry name" value="HTH_TETR_2"/>
    <property type="match status" value="1"/>
</dbReference>
<evidence type="ECO:0000259" key="6">
    <source>
        <dbReference type="PROSITE" id="PS50977"/>
    </source>
</evidence>
<keyword evidence="2 4" id="KW-0238">DNA-binding</keyword>
<organism evidence="7 8">
    <name type="scientific">Peteryoungia algae</name>
    <dbReference type="NCBI Taxonomy" id="2919917"/>
    <lineage>
        <taxon>Bacteria</taxon>
        <taxon>Pseudomonadati</taxon>
        <taxon>Pseudomonadota</taxon>
        <taxon>Alphaproteobacteria</taxon>
        <taxon>Hyphomicrobiales</taxon>
        <taxon>Rhizobiaceae</taxon>
        <taxon>Peteryoungia</taxon>
    </lineage>
</organism>
<dbReference type="Gene3D" id="1.10.357.10">
    <property type="entry name" value="Tetracycline Repressor, domain 2"/>
    <property type="match status" value="1"/>
</dbReference>
<dbReference type="SUPFAM" id="SSF48498">
    <property type="entry name" value="Tetracyclin repressor-like, C-terminal domain"/>
    <property type="match status" value="1"/>
</dbReference>
<evidence type="ECO:0000256" key="5">
    <source>
        <dbReference type="SAM" id="MobiDB-lite"/>
    </source>
</evidence>
<evidence type="ECO:0000256" key="3">
    <source>
        <dbReference type="ARBA" id="ARBA00023163"/>
    </source>
</evidence>
<evidence type="ECO:0000256" key="1">
    <source>
        <dbReference type="ARBA" id="ARBA00023015"/>
    </source>
</evidence>
<name>A0ABT0D4F1_9HYPH</name>
<proteinExistence type="predicted"/>
<feature type="compositionally biased region" description="Acidic residues" evidence="5">
    <location>
        <begin position="1"/>
        <end position="12"/>
    </location>
</feature>
<comment type="caution">
    <text evidence="7">The sequence shown here is derived from an EMBL/GenBank/DDBJ whole genome shotgun (WGS) entry which is preliminary data.</text>
</comment>
<reference evidence="7 8" key="1">
    <citation type="submission" date="2022-03" db="EMBL/GenBank/DDBJ databases">
        <title>Rhizobium SSM4.3 sp. nov., isolated from Sediment (Gouqi Island).</title>
        <authorList>
            <person name="Chen G."/>
        </authorList>
    </citation>
    <scope>NUCLEOTIDE SEQUENCE [LARGE SCALE GENOMIC DNA]</scope>
    <source>
        <strain evidence="7 8">SSM4.3</strain>
        <plasmid evidence="7">unnamed</plasmid>
    </source>
</reference>
<keyword evidence="1" id="KW-0805">Transcription regulation</keyword>
<keyword evidence="7" id="KW-0614">Plasmid</keyword>
<evidence type="ECO:0000313" key="8">
    <source>
        <dbReference type="Proteomes" id="UP001522662"/>
    </source>
</evidence>
<evidence type="ECO:0000256" key="4">
    <source>
        <dbReference type="PROSITE-ProRule" id="PRU00335"/>
    </source>
</evidence>
<geneLocation type="plasmid" evidence="7">
    <name>unnamed</name>
</geneLocation>
<dbReference type="InterPro" id="IPR049445">
    <property type="entry name" value="TetR_SbtR-like_C"/>
</dbReference>
<accession>A0ABT0D4F1</accession>
<dbReference type="SUPFAM" id="SSF46689">
    <property type="entry name" value="Homeodomain-like"/>
    <property type="match status" value="1"/>
</dbReference>
<feature type="domain" description="HTH tetR-type" evidence="6">
    <location>
        <begin position="25"/>
        <end position="84"/>
    </location>
</feature>
<keyword evidence="8" id="KW-1185">Reference proteome</keyword>